<evidence type="ECO:0000313" key="1">
    <source>
        <dbReference type="EMBL" id="GBM93970.1"/>
    </source>
</evidence>
<dbReference type="OrthoDB" id="8375652at2759"/>
<sequence>MTSLTNKPSHVTLRANEKQPHSLLCRIRKYAFATDTDTDALLRNLHQTEVLHSTSETRALESRGFVLGRYCKTPFAAGDTKEHIDCLEWRVWMPGLQPRSDFKLFPAQKSALSGCHFRSNEEVRSAVKKFLRSVGTGFHQDGFFQCRWRICGILAKSLYFGIIAKSLYYGIIAKSLYFGIIAKS</sequence>
<feature type="non-terminal residue" evidence="1">
    <location>
        <position position="184"/>
    </location>
</feature>
<organism evidence="1 2">
    <name type="scientific">Araneus ventricosus</name>
    <name type="common">Orbweaver spider</name>
    <name type="synonym">Epeira ventricosa</name>
    <dbReference type="NCBI Taxonomy" id="182803"/>
    <lineage>
        <taxon>Eukaryota</taxon>
        <taxon>Metazoa</taxon>
        <taxon>Ecdysozoa</taxon>
        <taxon>Arthropoda</taxon>
        <taxon>Chelicerata</taxon>
        <taxon>Arachnida</taxon>
        <taxon>Araneae</taxon>
        <taxon>Araneomorphae</taxon>
        <taxon>Entelegynae</taxon>
        <taxon>Araneoidea</taxon>
        <taxon>Araneidae</taxon>
        <taxon>Araneus</taxon>
    </lineage>
</organism>
<gene>
    <name evidence="1" type="ORF">AVEN_92000_1</name>
</gene>
<reference evidence="1 2" key="1">
    <citation type="journal article" date="2019" name="Sci. Rep.">
        <title>Orb-weaving spider Araneus ventricosus genome elucidates the spidroin gene catalogue.</title>
        <authorList>
            <person name="Kono N."/>
            <person name="Nakamura H."/>
            <person name="Ohtoshi R."/>
            <person name="Moran D.A.P."/>
            <person name="Shinohara A."/>
            <person name="Yoshida Y."/>
            <person name="Fujiwara M."/>
            <person name="Mori M."/>
            <person name="Tomita M."/>
            <person name="Arakawa K."/>
        </authorList>
    </citation>
    <scope>NUCLEOTIDE SEQUENCE [LARGE SCALE GENOMIC DNA]</scope>
</reference>
<comment type="caution">
    <text evidence="1">The sequence shown here is derived from an EMBL/GenBank/DDBJ whole genome shotgun (WGS) entry which is preliminary data.</text>
</comment>
<dbReference type="Proteomes" id="UP000499080">
    <property type="component" value="Unassembled WGS sequence"/>
</dbReference>
<dbReference type="EMBL" id="BGPR01112052">
    <property type="protein sequence ID" value="GBM93970.1"/>
    <property type="molecule type" value="Genomic_DNA"/>
</dbReference>
<proteinExistence type="predicted"/>
<accession>A0A4Y2JV92</accession>
<protein>
    <submittedName>
        <fullName evidence="1">Uncharacterized protein</fullName>
    </submittedName>
</protein>
<dbReference type="AlphaFoldDB" id="A0A4Y2JV92"/>
<evidence type="ECO:0000313" key="2">
    <source>
        <dbReference type="Proteomes" id="UP000499080"/>
    </source>
</evidence>
<keyword evidence="2" id="KW-1185">Reference proteome</keyword>
<name>A0A4Y2JV92_ARAVE</name>